<dbReference type="Gene3D" id="3.40.190.290">
    <property type="match status" value="1"/>
</dbReference>
<protein>
    <submittedName>
        <fullName evidence="3">LysR substrate binding domain protein</fullName>
    </submittedName>
</protein>
<dbReference type="HOGENOM" id="CLU_039613_16_2_4"/>
<dbReference type="InterPro" id="IPR058163">
    <property type="entry name" value="LysR-type_TF_proteobact-type"/>
</dbReference>
<dbReference type="GO" id="GO:0006351">
    <property type="term" value="P:DNA-templated transcription"/>
    <property type="evidence" value="ECO:0007669"/>
    <property type="project" value="TreeGrafter"/>
</dbReference>
<comment type="caution">
    <text evidence="3">The sequence shown here is derived from an EMBL/GenBank/DDBJ whole genome shotgun (WGS) entry which is preliminary data.</text>
</comment>
<dbReference type="EMBL" id="AFBP01000030">
    <property type="protein sequence ID" value="EGG55166.1"/>
    <property type="molecule type" value="Genomic_DNA"/>
</dbReference>
<evidence type="ECO:0000256" key="1">
    <source>
        <dbReference type="ARBA" id="ARBA00009437"/>
    </source>
</evidence>
<dbReference type="AlphaFoldDB" id="F3QJV5"/>
<gene>
    <name evidence="3" type="ORF">HMPREF9439_01212</name>
</gene>
<evidence type="ECO:0000259" key="2">
    <source>
        <dbReference type="Pfam" id="PF03466"/>
    </source>
</evidence>
<dbReference type="GO" id="GO:0043565">
    <property type="term" value="F:sequence-specific DNA binding"/>
    <property type="evidence" value="ECO:0007669"/>
    <property type="project" value="TreeGrafter"/>
</dbReference>
<dbReference type="Pfam" id="PF03466">
    <property type="entry name" value="LysR_substrate"/>
    <property type="match status" value="1"/>
</dbReference>
<organism evidence="3 4">
    <name type="scientific">Parasutterella excrementihominis YIT 11859</name>
    <dbReference type="NCBI Taxonomy" id="762966"/>
    <lineage>
        <taxon>Bacteria</taxon>
        <taxon>Pseudomonadati</taxon>
        <taxon>Pseudomonadota</taxon>
        <taxon>Betaproteobacteria</taxon>
        <taxon>Burkholderiales</taxon>
        <taxon>Sutterellaceae</taxon>
        <taxon>Parasutterella</taxon>
    </lineage>
</organism>
<dbReference type="SUPFAM" id="SSF53850">
    <property type="entry name" value="Periplasmic binding protein-like II"/>
    <property type="match status" value="1"/>
</dbReference>
<dbReference type="InterPro" id="IPR005119">
    <property type="entry name" value="LysR_subst-bd"/>
</dbReference>
<dbReference type="SUPFAM" id="SSF46785">
    <property type="entry name" value="Winged helix' DNA-binding domain"/>
    <property type="match status" value="1"/>
</dbReference>
<dbReference type="OrthoDB" id="5671700at2"/>
<dbReference type="GeneID" id="43348646"/>
<proteinExistence type="inferred from homology"/>
<comment type="similarity">
    <text evidence="1">Belongs to the LysR transcriptional regulatory family.</text>
</comment>
<evidence type="ECO:0000313" key="3">
    <source>
        <dbReference type="EMBL" id="EGG55166.1"/>
    </source>
</evidence>
<dbReference type="eggNOG" id="COG0583">
    <property type="taxonomic scope" value="Bacteria"/>
</dbReference>
<feature type="domain" description="LysR substrate-binding" evidence="2">
    <location>
        <begin position="95"/>
        <end position="294"/>
    </location>
</feature>
<accession>F3QJV5</accession>
<dbReference type="RefSeq" id="WP_008864086.1">
    <property type="nucleotide sequence ID" value="NZ_GL883703.1"/>
</dbReference>
<dbReference type="PANTHER" id="PTHR30537">
    <property type="entry name" value="HTH-TYPE TRANSCRIPTIONAL REGULATOR"/>
    <property type="match status" value="1"/>
</dbReference>
<sequence>MKISERLLPWQVLLSLSEGKGFSLAADKFGRDEAFYCRLTHGLETEIGIRLTEPHSRPVRLTQDAIELLPEIECYLEAAKKLKEKISASGSHKLSIKLGIPVNVPRTSFVEIIQSYSHQDPNLKVEILSDVDHEDVISGKVDIAYLPYRPPAEGLFIWDVNKVGNVPLATPEYVRRRGNPQSPEDLRTHDIILRAGRNYPATTHLQKDGELRSLEYKQIVFSGDVLSGKEWLMAGMGVAIDLSLAFCWRDIEQGRLLPVLNGWSRAPWDLTVAIKKQNLSNQRLVALARALVEHETKASIKRAEFYALGLQKLKARQ</sequence>
<keyword evidence="4" id="KW-1185">Reference proteome</keyword>
<name>F3QJV5_9BURK</name>
<dbReference type="InterPro" id="IPR036388">
    <property type="entry name" value="WH-like_DNA-bd_sf"/>
</dbReference>
<reference evidence="3 4" key="1">
    <citation type="submission" date="2011-02" db="EMBL/GenBank/DDBJ databases">
        <authorList>
            <person name="Weinstock G."/>
            <person name="Sodergren E."/>
            <person name="Clifton S."/>
            <person name="Fulton L."/>
            <person name="Fulton B."/>
            <person name="Courtney L."/>
            <person name="Fronick C."/>
            <person name="Harrison M."/>
            <person name="Strong C."/>
            <person name="Farmer C."/>
            <person name="Delahaunty K."/>
            <person name="Markovic C."/>
            <person name="Hall O."/>
            <person name="Minx P."/>
            <person name="Tomlinson C."/>
            <person name="Mitreva M."/>
            <person name="Hou S."/>
            <person name="Chen J."/>
            <person name="Wollam A."/>
            <person name="Pepin K.H."/>
            <person name="Johnson M."/>
            <person name="Bhonagiri V."/>
            <person name="Zhang X."/>
            <person name="Suruliraj S."/>
            <person name="Warren W."/>
            <person name="Chinwalla A."/>
            <person name="Mardis E.R."/>
            <person name="Wilson R.K."/>
        </authorList>
    </citation>
    <scope>NUCLEOTIDE SEQUENCE [LARGE SCALE GENOMIC DNA]</scope>
    <source>
        <strain evidence="3 4">YIT 11859</strain>
    </source>
</reference>
<dbReference type="InterPro" id="IPR036390">
    <property type="entry name" value="WH_DNA-bd_sf"/>
</dbReference>
<dbReference type="Gene3D" id="1.10.10.10">
    <property type="entry name" value="Winged helix-like DNA-binding domain superfamily/Winged helix DNA-binding domain"/>
    <property type="match status" value="1"/>
</dbReference>
<dbReference type="PANTHER" id="PTHR30537:SF5">
    <property type="entry name" value="HTH-TYPE TRANSCRIPTIONAL ACTIVATOR TTDR-RELATED"/>
    <property type="match status" value="1"/>
</dbReference>
<dbReference type="Proteomes" id="UP000005156">
    <property type="component" value="Unassembled WGS sequence"/>
</dbReference>
<evidence type="ECO:0000313" key="4">
    <source>
        <dbReference type="Proteomes" id="UP000005156"/>
    </source>
</evidence>
<dbReference type="GO" id="GO:0003700">
    <property type="term" value="F:DNA-binding transcription factor activity"/>
    <property type="evidence" value="ECO:0007669"/>
    <property type="project" value="TreeGrafter"/>
</dbReference>